<evidence type="ECO:0000256" key="7">
    <source>
        <dbReference type="SAM" id="MobiDB-lite"/>
    </source>
</evidence>
<evidence type="ECO:0000256" key="3">
    <source>
        <dbReference type="ARBA" id="ARBA00022832"/>
    </source>
</evidence>
<dbReference type="PANTHER" id="PTHR43149:SF1">
    <property type="entry name" value="DELTA(3,5)-DELTA(2,4)-DIENOYL-COA ISOMERASE, MITOCHONDRIAL"/>
    <property type="match status" value="1"/>
</dbReference>
<evidence type="ECO:0000256" key="5">
    <source>
        <dbReference type="ARBA" id="ARBA00023235"/>
    </source>
</evidence>
<dbReference type="GO" id="GO:0016853">
    <property type="term" value="F:isomerase activity"/>
    <property type="evidence" value="ECO:0007669"/>
    <property type="project" value="UniProtKB-KW"/>
</dbReference>
<sequence length="267" mass="29162">MSSSTQRSFHDRLSVSLIDHVARVHLERPDRHNAMDPPMIDALLEVQRWLGERVGLRAVVLTGEGESFCSGLDVASVVASPERVAWLLTPDASGVNPAQRLALGWRDLGAPVVAALHGHVFGAGLQMALGADLRIVHPEATLALPEIEWGLMSDMAVSVTAAALRQDVIQDLMLTGRHLAGDEAMVLGLASRLDEDPREAALELAVSMARRSPKAVAAARRLWREAPRLDERGRLAMEAELQRNLLAGREQREATRARLDGRPPRFD</sequence>
<keyword evidence="3" id="KW-0276">Fatty acid metabolism</keyword>
<proteinExistence type="inferred from homology"/>
<keyword evidence="4" id="KW-0443">Lipid metabolism</keyword>
<accession>A0AAU7KFX7</accession>
<dbReference type="RefSeq" id="WP_045992008.1">
    <property type="nucleotide sequence ID" value="NZ_CP098827.1"/>
</dbReference>
<feature type="region of interest" description="Disordered" evidence="7">
    <location>
        <begin position="246"/>
        <end position="267"/>
    </location>
</feature>
<dbReference type="PROSITE" id="PS00166">
    <property type="entry name" value="ENOYL_COA_HYDRATASE"/>
    <property type="match status" value="1"/>
</dbReference>
<organism evidence="8">
    <name type="scientific">Halomonas sp. RT37</name>
    <dbReference type="NCBI Taxonomy" id="2950872"/>
    <lineage>
        <taxon>Bacteria</taxon>
        <taxon>Pseudomonadati</taxon>
        <taxon>Pseudomonadota</taxon>
        <taxon>Gammaproteobacteria</taxon>
        <taxon>Oceanospirillales</taxon>
        <taxon>Halomonadaceae</taxon>
        <taxon>Halomonas</taxon>
    </lineage>
</organism>
<gene>
    <name evidence="8" type="ORF">NFG58_16935</name>
</gene>
<keyword evidence="5" id="KW-0413">Isomerase</keyword>
<dbReference type="InterPro" id="IPR045002">
    <property type="entry name" value="Ech1-like"/>
</dbReference>
<dbReference type="AlphaFoldDB" id="A0AAU7KFX7"/>
<evidence type="ECO:0000256" key="4">
    <source>
        <dbReference type="ARBA" id="ARBA00023098"/>
    </source>
</evidence>
<evidence type="ECO:0000256" key="1">
    <source>
        <dbReference type="ARBA" id="ARBA00005005"/>
    </source>
</evidence>
<dbReference type="Pfam" id="PF00378">
    <property type="entry name" value="ECH_1"/>
    <property type="match status" value="1"/>
</dbReference>
<dbReference type="EMBL" id="CP098827">
    <property type="protein sequence ID" value="XBO70284.1"/>
    <property type="molecule type" value="Genomic_DNA"/>
</dbReference>
<dbReference type="InterPro" id="IPR018376">
    <property type="entry name" value="Enoyl-CoA_hyd/isom_CS"/>
</dbReference>
<comment type="similarity">
    <text evidence="2 6">Belongs to the enoyl-CoA hydratase/isomerase family.</text>
</comment>
<dbReference type="Gene3D" id="1.10.12.10">
    <property type="entry name" value="Lyase 2-enoyl-coa Hydratase, Chain A, domain 2"/>
    <property type="match status" value="1"/>
</dbReference>
<protein>
    <submittedName>
        <fullName evidence="8">Crotonase/enoyl-CoA hydratase family protein</fullName>
    </submittedName>
</protein>
<comment type="pathway">
    <text evidence="1">Lipid metabolism; fatty acid beta-oxidation.</text>
</comment>
<dbReference type="CDD" id="cd06558">
    <property type="entry name" value="crotonase-like"/>
    <property type="match status" value="1"/>
</dbReference>
<feature type="compositionally biased region" description="Basic and acidic residues" evidence="7">
    <location>
        <begin position="249"/>
        <end position="267"/>
    </location>
</feature>
<dbReference type="InterPro" id="IPR001753">
    <property type="entry name" value="Enoyl-CoA_hydra/iso"/>
</dbReference>
<dbReference type="InterPro" id="IPR029045">
    <property type="entry name" value="ClpP/crotonase-like_dom_sf"/>
</dbReference>
<evidence type="ECO:0000256" key="6">
    <source>
        <dbReference type="RuleBase" id="RU003707"/>
    </source>
</evidence>
<dbReference type="Gene3D" id="3.90.226.10">
    <property type="entry name" value="2-enoyl-CoA Hydratase, Chain A, domain 1"/>
    <property type="match status" value="1"/>
</dbReference>
<dbReference type="NCBIfam" id="NF005699">
    <property type="entry name" value="PRK07509.1"/>
    <property type="match status" value="1"/>
</dbReference>
<evidence type="ECO:0000256" key="2">
    <source>
        <dbReference type="ARBA" id="ARBA00005254"/>
    </source>
</evidence>
<evidence type="ECO:0000313" key="8">
    <source>
        <dbReference type="EMBL" id="XBO70284.1"/>
    </source>
</evidence>
<dbReference type="SUPFAM" id="SSF52096">
    <property type="entry name" value="ClpP/crotonase"/>
    <property type="match status" value="1"/>
</dbReference>
<dbReference type="GO" id="GO:0006631">
    <property type="term" value="P:fatty acid metabolic process"/>
    <property type="evidence" value="ECO:0007669"/>
    <property type="project" value="UniProtKB-KW"/>
</dbReference>
<name>A0AAU7KFX7_9GAMM</name>
<dbReference type="InterPro" id="IPR014748">
    <property type="entry name" value="Enoyl-CoA_hydra_C"/>
</dbReference>
<dbReference type="PANTHER" id="PTHR43149">
    <property type="entry name" value="ENOYL-COA HYDRATASE"/>
    <property type="match status" value="1"/>
</dbReference>
<reference evidence="8" key="1">
    <citation type="submission" date="2022-06" db="EMBL/GenBank/DDBJ databases">
        <title>A novel DMS-producing enzyme.</title>
        <authorList>
            <person name="Zhang Y."/>
        </authorList>
    </citation>
    <scope>NUCLEOTIDE SEQUENCE</scope>
    <source>
        <strain evidence="8">RT37</strain>
    </source>
</reference>